<dbReference type="CDD" id="cd20710">
    <property type="entry name" value="NOT1_connector"/>
    <property type="match status" value="1"/>
</dbReference>
<evidence type="ECO:0000259" key="10">
    <source>
        <dbReference type="Pfam" id="PF16415"/>
    </source>
</evidence>
<keyword evidence="2" id="KW-0678">Repressor</keyword>
<dbReference type="InterPro" id="IPR040398">
    <property type="entry name" value="Not1"/>
</dbReference>
<dbReference type="InterPro" id="IPR038535">
    <property type="entry name" value="CNOT1_TTP_bind_sf"/>
</dbReference>
<dbReference type="Pfam" id="PF04054">
    <property type="entry name" value="Not1"/>
    <property type="match status" value="1"/>
</dbReference>
<feature type="domain" description="CCR4-Not complex component Not1 C-terminal" evidence="8">
    <location>
        <begin position="1492"/>
        <end position="1836"/>
    </location>
</feature>
<evidence type="ECO:0000259" key="8">
    <source>
        <dbReference type="Pfam" id="PF04054"/>
    </source>
</evidence>
<feature type="domain" description="CCR4-NOT transcription complex subunit 1" evidence="9">
    <location>
        <begin position="914"/>
        <end position="1054"/>
    </location>
</feature>
<feature type="domain" description="CCR4-NOT transcription complex subunit 1 HEAT repeat" evidence="12">
    <location>
        <begin position="237"/>
        <end position="380"/>
    </location>
</feature>
<comment type="subcellular location">
    <subcellularLocation>
        <location evidence="1">Nucleus</location>
    </subcellularLocation>
</comment>
<dbReference type="InterPro" id="IPR032194">
    <property type="entry name" value="CNOT1_HEAT"/>
</dbReference>
<organism evidence="14 15">
    <name type="scientific">Neocallimastix californiae</name>
    <dbReference type="NCBI Taxonomy" id="1754190"/>
    <lineage>
        <taxon>Eukaryota</taxon>
        <taxon>Fungi</taxon>
        <taxon>Fungi incertae sedis</taxon>
        <taxon>Chytridiomycota</taxon>
        <taxon>Chytridiomycota incertae sedis</taxon>
        <taxon>Neocallimastigomycetes</taxon>
        <taxon>Neocallimastigales</taxon>
        <taxon>Neocallimastigaceae</taxon>
        <taxon>Neocallimastix</taxon>
    </lineage>
</organism>
<dbReference type="InterPro" id="IPR007196">
    <property type="entry name" value="CCR4-Not_Not1_C"/>
</dbReference>
<dbReference type="GO" id="GO:0030015">
    <property type="term" value="C:CCR4-NOT core complex"/>
    <property type="evidence" value="ECO:0007669"/>
    <property type="project" value="InterPro"/>
</dbReference>
<evidence type="ECO:0000313" key="14">
    <source>
        <dbReference type="EMBL" id="ORY22167.1"/>
    </source>
</evidence>
<dbReference type="PANTHER" id="PTHR13162">
    <property type="entry name" value="CCR4-NOT TRANSCRIPTION COMPLEX"/>
    <property type="match status" value="1"/>
</dbReference>
<keyword evidence="4" id="KW-0804">Transcription</keyword>
<evidence type="ECO:0000256" key="6">
    <source>
        <dbReference type="ARBA" id="ARBA00059181"/>
    </source>
</evidence>
<dbReference type="Pfam" id="PF12842">
    <property type="entry name" value="DUF3819"/>
    <property type="match status" value="1"/>
</dbReference>
<evidence type="ECO:0000256" key="4">
    <source>
        <dbReference type="ARBA" id="ARBA00023163"/>
    </source>
</evidence>
<evidence type="ECO:0000259" key="12">
    <source>
        <dbReference type="Pfam" id="PF16418"/>
    </source>
</evidence>
<dbReference type="InterPro" id="IPR024557">
    <property type="entry name" value="CNOT1_dom_4"/>
</dbReference>
<evidence type="ECO:0000256" key="3">
    <source>
        <dbReference type="ARBA" id="ARBA00023015"/>
    </source>
</evidence>
<dbReference type="InterPro" id="IPR032191">
    <property type="entry name" value="CNOT1_CAF1_bind"/>
</dbReference>
<keyword evidence="5" id="KW-0539">Nucleus</keyword>
<feature type="domain" description="CCR4-NOT transcription complex subunit 1 CAF1-binding" evidence="10">
    <location>
        <begin position="633"/>
        <end position="852"/>
    </location>
</feature>
<accession>A0A1Y2AJ01</accession>
<keyword evidence="3" id="KW-0805">Transcription regulation</keyword>
<dbReference type="Pfam" id="PF16417">
    <property type="entry name" value="CNOT1_TTP_bind"/>
    <property type="match status" value="1"/>
</dbReference>
<gene>
    <name evidence="14" type="ORF">LY90DRAFT_515686</name>
</gene>
<dbReference type="Pfam" id="PF16415">
    <property type="entry name" value="CNOT1_CAF1_bind"/>
    <property type="match status" value="1"/>
</dbReference>
<dbReference type="GO" id="GO:0000932">
    <property type="term" value="C:P-body"/>
    <property type="evidence" value="ECO:0007669"/>
    <property type="project" value="TreeGrafter"/>
</dbReference>
<dbReference type="Pfam" id="PF16418">
    <property type="entry name" value="CNOT1_HEAT"/>
    <property type="match status" value="1"/>
</dbReference>
<protein>
    <recommendedName>
        <fullName evidence="7">General negative regulator of transcription subunit 1</fullName>
    </recommendedName>
</protein>
<dbReference type="GO" id="GO:0017148">
    <property type="term" value="P:negative regulation of translation"/>
    <property type="evidence" value="ECO:0007669"/>
    <property type="project" value="InterPro"/>
</dbReference>
<dbReference type="Gene3D" id="1.25.40.790">
    <property type="match status" value="1"/>
</dbReference>
<dbReference type="Pfam" id="PF25097">
    <property type="entry name" value="ARM_Cnot1"/>
    <property type="match status" value="1"/>
</dbReference>
<dbReference type="Proteomes" id="UP000193920">
    <property type="component" value="Unassembled WGS sequence"/>
</dbReference>
<feature type="domain" description="CCR4-NOT transcription complex subunit 1 TTP binding" evidence="11">
    <location>
        <begin position="418"/>
        <end position="580"/>
    </location>
</feature>
<sequence>MDSSKYANLIKNAGARCTSSKEELASLFGSDIGIINEEHVARIVGMMAGDTESDNKWDHIFLYKWLFEQVSLDVIKIIKSLDYEGFIINDQQGLKVILDLFPNDRAKKEFPMEVLWGRWENYKGQFSILKQIVLLKPDYMNFLNIYTRPIITMENPSLVNISSAKSIVSSLVGQVWNSIDLMETLLNLVETDLQKSVLEMFKLASKDSPELLLLGLVQANALPWSKNGETAKLQKSMIINLVVLFLNGHPSSSVVLVKLWQINQNELIFGLLNVYNNDRSQLSRILDIAQEIKGLSQILETKYDFEFVIDLASLASRRDYLNLEKWLQERIVEFGEQFVKACLDFLANKITCQIEKNEKNISPTCVLLASDVVFIFIKVLFKALPQQYLDTFRNIIILSQRAYPKLASMNIIESLQMQQQYNNLTQEIENEAGSYFEKVYQGEITINQMVELMKTFKMSNNKRENEVFEYMIKSIFDEYQFLMNYPEKELIMTSVLFGTLIQQQIISQDFLGIALKYILTSLKQDVKSNYYKFGVHALAQFKNRLGEWPKYCACLLQIIQLQQTNPDIIAYIKNLQKQEIGAVDAKVDTKVDKIAIGNDNFDSEDSLVKEPITNIIFTSIKVDSLFDYNEGYEIPVENIKDKILFIVNNVSVSNLDSKAKEMKGLLKESYFRWFSKYLVVKRASIEPNFHSLYISLLDAIELPLLIKYVIHETYANIYFLLNSKKCATSSSERTLLKNLGTWLGGITLAKNKPIKHKNLAFKELLLEGYDNNLLIVVIPFVCKTLEQVKYSTVFKPPNPWLMAIIRLLVEFYNFVDLKLNLKFEIEVLLKHLDVDITKIEPTSMLKERKAKMATTMTEEQLIKEYEKMNLGKLARSSSLDSQLIADSESLVFPALGQYLTFNQNSALFNNYPIARKVVQLAFDNTIDEIIKVFVDRSALIVSIVTSELIKKDFTFEPNEEKMRKAAYMMAQNLVSNFIIISCKDELRGGMYTLLTNYIARYKLNEIFSDQDKAIVIQDNIDLVFSIIEKAAIEKTLLCVDDYLASSYNTRRKHRERGQPFVDYNSYLQMNYPPSFPDVLRLKQTGVTSQQFYVYEEFAKPSQEMIERNYRQLMESNLMKQEIPNNLKAQIINQENAKESHQIQQCLEKINQIINELEKAIKESTEKSFAELSEKSKVRLLISQILPTVSKPNSSEEITFHLSQKIMQLLYKSETTLERETYAVILEDLCEFSRKVKGEVVAWLLYSEEERKYDIEVTYVLLKIKLINHVELDMQLSRLIENNKKDIVVTYAADLIKEALFDEPSIAQYKDYINTIRVFVNLEQRGTASDKIKDLLKEINKSIYSPIEEIDKKSGSLDEKFKMYFTEWVKLFKSQLTSEKLQAKYIIQLHEKNELRNENNSSLFFRICTEYCIASDPQTNTINVDAINAYARLIVLYIRYGIDPNDPNDYSNKDIITRILSVIVLVLVNTHEKYQKEFNQTPFFRLFSSLLEDLHRYEKYLEPVNHQVFSAMSNTFHTLQPLHLPGFTFSWLELISHRLFMPKLLYAEKQKGWPYYQRLLIDLFKFFTPFLVNSNEMNDSLSTLYTGTLNLFLVLLHDFPEFLSEHYFGLIDAIPSCCIQLRNLILCAYPSMRMPDPFDPSLKIESLPEINQSPVILSDYVAILNANNFKQDLDNFLKNRKPVSFFFELNKKIVYSNQSDIIAAGTKYNVPLINSLVLYVGIQDIIHSNQTKINDIVPSASKDIYQYLIGSVEADAEGAYYFLSAFANQLRYPNSHTCYFINTLLNLFSDTKSDLIKEQMTRVLLERIIVNRPHPWGLLYTLSKLTKEKKYGFWTDKSGAKFNGTENLYETVASVILDKAQYSNFLK</sequence>
<dbReference type="GO" id="GO:0000289">
    <property type="term" value="P:nuclear-transcribed mRNA poly(A) tail shortening"/>
    <property type="evidence" value="ECO:0007669"/>
    <property type="project" value="UniProtKB-ARBA"/>
</dbReference>
<dbReference type="STRING" id="1754190.A0A1Y2AJ01"/>
<evidence type="ECO:0000256" key="7">
    <source>
        <dbReference type="ARBA" id="ARBA00074459"/>
    </source>
</evidence>
<dbReference type="InterPro" id="IPR032193">
    <property type="entry name" value="CNOT1_TTP_bind"/>
</dbReference>
<dbReference type="InterPro" id="IPR055454">
    <property type="entry name" value="CNOT1-like_NOT1_connector"/>
</dbReference>
<feature type="domain" description="CCR4-NOT transcription complex subunit 1-like NOT1 connector" evidence="13">
    <location>
        <begin position="1155"/>
        <end position="1340"/>
    </location>
</feature>
<dbReference type="GO" id="GO:0060090">
    <property type="term" value="F:molecular adaptor activity"/>
    <property type="evidence" value="ECO:0007669"/>
    <property type="project" value="TreeGrafter"/>
</dbReference>
<evidence type="ECO:0000313" key="15">
    <source>
        <dbReference type="Proteomes" id="UP000193920"/>
    </source>
</evidence>
<dbReference type="PANTHER" id="PTHR13162:SF8">
    <property type="entry name" value="CCR4-NOT TRANSCRIPTION COMPLEX SUBUNIT 1"/>
    <property type="match status" value="1"/>
</dbReference>
<dbReference type="OrthoDB" id="1933107at2759"/>
<evidence type="ECO:0000256" key="5">
    <source>
        <dbReference type="ARBA" id="ARBA00023242"/>
    </source>
</evidence>
<comment type="caution">
    <text evidence="14">The sequence shown here is derived from an EMBL/GenBank/DDBJ whole genome shotgun (WGS) entry which is preliminary data.</text>
</comment>
<dbReference type="Gene3D" id="1.25.40.800">
    <property type="match status" value="1"/>
</dbReference>
<dbReference type="Gene3D" id="1.25.40.180">
    <property type="match status" value="1"/>
</dbReference>
<evidence type="ECO:0000259" key="11">
    <source>
        <dbReference type="Pfam" id="PF16417"/>
    </source>
</evidence>
<comment type="function">
    <text evidence="6">Acts as a component of the CCR4-NOT core complex, which in the nucleus seems to be a general transcription factor, and in the cytoplasm the major mRNA deadenylase involved in mRNA turnover. The NOT protein subcomplex negatively regulates the basal and activated transcription of many genes. Preferentially affects TC-type TATA element-dependent transcription. Could directly or indirectly inhibit component(s) of the general transcription machinery.</text>
</comment>
<name>A0A1Y2AJ01_9FUNG</name>
<evidence type="ECO:0000256" key="1">
    <source>
        <dbReference type="ARBA" id="ARBA00004123"/>
    </source>
</evidence>
<evidence type="ECO:0000259" key="9">
    <source>
        <dbReference type="Pfam" id="PF12842"/>
    </source>
</evidence>
<reference evidence="14 15" key="1">
    <citation type="submission" date="2016-08" db="EMBL/GenBank/DDBJ databases">
        <title>A Parts List for Fungal Cellulosomes Revealed by Comparative Genomics.</title>
        <authorList>
            <consortium name="DOE Joint Genome Institute"/>
            <person name="Haitjema C.H."/>
            <person name="Gilmore S.P."/>
            <person name="Henske J.K."/>
            <person name="Solomon K.V."/>
            <person name="De Groot R."/>
            <person name="Kuo A."/>
            <person name="Mondo S.J."/>
            <person name="Salamov A.A."/>
            <person name="Labutti K."/>
            <person name="Zhao Z."/>
            <person name="Chiniquy J."/>
            <person name="Barry K."/>
            <person name="Brewer H.M."/>
            <person name="Purvine S.O."/>
            <person name="Wright A.T."/>
            <person name="Boxma B."/>
            <person name="Van Alen T."/>
            <person name="Hackstein J.H."/>
            <person name="Baker S.E."/>
            <person name="Grigoriev I.V."/>
            <person name="O'Malley M.A."/>
        </authorList>
    </citation>
    <scope>NUCLEOTIDE SEQUENCE [LARGE SCALE GENOMIC DNA]</scope>
    <source>
        <strain evidence="14 15">G1</strain>
    </source>
</reference>
<dbReference type="Gene3D" id="1.25.40.840">
    <property type="entry name" value="CCR4-NOT transcription complex subunit 1 TTP binding domain"/>
    <property type="match status" value="1"/>
</dbReference>
<dbReference type="FunFam" id="1.25.40.180:FF:000012">
    <property type="entry name" value="Ccr4-Not transcription complex subunit"/>
    <property type="match status" value="1"/>
</dbReference>
<evidence type="ECO:0000259" key="13">
    <source>
        <dbReference type="Pfam" id="PF25097"/>
    </source>
</evidence>
<proteinExistence type="predicted"/>
<evidence type="ECO:0000256" key="2">
    <source>
        <dbReference type="ARBA" id="ARBA00022491"/>
    </source>
</evidence>
<dbReference type="EMBL" id="MCOG01000252">
    <property type="protein sequence ID" value="ORY22167.1"/>
    <property type="molecule type" value="Genomic_DNA"/>
</dbReference>
<dbReference type="GO" id="GO:0005634">
    <property type="term" value="C:nucleus"/>
    <property type="evidence" value="ECO:0007669"/>
    <property type="project" value="UniProtKB-SubCell"/>
</dbReference>
<keyword evidence="15" id="KW-1185">Reference proteome</keyword>